<dbReference type="InterPro" id="IPR054059">
    <property type="entry name" value="MORF/ORRM1/DAG-like_MORF"/>
</dbReference>
<dbReference type="InterPro" id="IPR037045">
    <property type="entry name" value="S8pro/Inhibitor_I9_sf"/>
</dbReference>
<evidence type="ECO:0000313" key="4">
    <source>
        <dbReference type="Proteomes" id="UP001370490"/>
    </source>
</evidence>
<feature type="domain" description="MORF/ORRM1/DAG-like MORF" evidence="2">
    <location>
        <begin position="1"/>
        <end position="85"/>
    </location>
</feature>
<accession>A0AAN8VFT6</accession>
<organism evidence="3 4">
    <name type="scientific">Dillenia turbinata</name>
    <dbReference type="NCBI Taxonomy" id="194707"/>
    <lineage>
        <taxon>Eukaryota</taxon>
        <taxon>Viridiplantae</taxon>
        <taxon>Streptophyta</taxon>
        <taxon>Embryophyta</taxon>
        <taxon>Tracheophyta</taxon>
        <taxon>Spermatophyta</taxon>
        <taxon>Magnoliopsida</taxon>
        <taxon>eudicotyledons</taxon>
        <taxon>Gunneridae</taxon>
        <taxon>Pentapetalae</taxon>
        <taxon>Dilleniales</taxon>
        <taxon>Dilleniaceae</taxon>
        <taxon>Dillenia</taxon>
    </lineage>
</organism>
<sequence length="97" mass="10990">MVMMETPPKKVQSKEDVINFYVKTLEQVLGSEKDAQMCIYHASCDTHFGFCYDIGENMSKELASLPGVLSVRGDPDFNSVKKDYIVLQAFNWVICCI</sequence>
<dbReference type="Gene3D" id="3.30.70.80">
    <property type="entry name" value="Peptidase S8 propeptide/proteinase inhibitor I9"/>
    <property type="match status" value="1"/>
</dbReference>
<name>A0AAN8VFT6_9MAGN</name>
<dbReference type="GO" id="GO:0080156">
    <property type="term" value="P:mitochondrial mRNA modification"/>
    <property type="evidence" value="ECO:0007669"/>
    <property type="project" value="TreeGrafter"/>
</dbReference>
<dbReference type="PANTHER" id="PTHR31346">
    <property type="entry name" value="MULTIPLE ORGANELLAR RNA EDITING FACTOR 2, CHLOROPLASTIC-RELATED-RELATED"/>
    <property type="match status" value="1"/>
</dbReference>
<gene>
    <name evidence="3" type="ORF">RJ641_005286</name>
</gene>
<dbReference type="EMBL" id="JBAMMX010000013">
    <property type="protein sequence ID" value="KAK6929081.1"/>
    <property type="molecule type" value="Genomic_DNA"/>
</dbReference>
<dbReference type="GO" id="GO:0005739">
    <property type="term" value="C:mitochondrion"/>
    <property type="evidence" value="ECO:0007669"/>
    <property type="project" value="TreeGrafter"/>
</dbReference>
<dbReference type="Pfam" id="PF21864">
    <property type="entry name" value="MORF_dom"/>
    <property type="match status" value="1"/>
</dbReference>
<comment type="caution">
    <text evidence="3">The sequence shown here is derived from an EMBL/GenBank/DDBJ whole genome shotgun (WGS) entry which is preliminary data.</text>
</comment>
<dbReference type="InterPro" id="IPR039206">
    <property type="entry name" value="MORF/ORRM1/DAG-like"/>
</dbReference>
<keyword evidence="1" id="KW-0809">Transit peptide</keyword>
<dbReference type="Proteomes" id="UP001370490">
    <property type="component" value="Unassembled WGS sequence"/>
</dbReference>
<proteinExistence type="predicted"/>
<dbReference type="AlphaFoldDB" id="A0AAN8VFT6"/>
<dbReference type="GO" id="GO:0016554">
    <property type="term" value="P:cytidine to uridine editing"/>
    <property type="evidence" value="ECO:0007669"/>
    <property type="project" value="InterPro"/>
</dbReference>
<evidence type="ECO:0000259" key="2">
    <source>
        <dbReference type="Pfam" id="PF21864"/>
    </source>
</evidence>
<evidence type="ECO:0000313" key="3">
    <source>
        <dbReference type="EMBL" id="KAK6929081.1"/>
    </source>
</evidence>
<evidence type="ECO:0000256" key="1">
    <source>
        <dbReference type="ARBA" id="ARBA00022946"/>
    </source>
</evidence>
<reference evidence="3 4" key="1">
    <citation type="submission" date="2023-12" db="EMBL/GenBank/DDBJ databases">
        <title>A high-quality genome assembly for Dillenia turbinata (Dilleniales).</title>
        <authorList>
            <person name="Chanderbali A."/>
        </authorList>
    </citation>
    <scope>NUCLEOTIDE SEQUENCE [LARGE SCALE GENOMIC DNA]</scope>
    <source>
        <strain evidence="3">LSX21</strain>
        <tissue evidence="3">Leaf</tissue>
    </source>
</reference>
<dbReference type="PANTHER" id="PTHR31346:SF11">
    <property type="entry name" value="ORGANELLE RRM DOMAIN-CONTAINING PROTEIN 1, CHLOROPLASTIC"/>
    <property type="match status" value="1"/>
</dbReference>
<keyword evidence="4" id="KW-1185">Reference proteome</keyword>
<protein>
    <recommendedName>
        <fullName evidence="2">MORF/ORRM1/DAG-like MORF domain-containing protein</fullName>
    </recommendedName>
</protein>